<proteinExistence type="predicted"/>
<protein>
    <submittedName>
        <fullName evidence="2">Rho-GAP domain-containing protein</fullName>
    </submittedName>
</protein>
<evidence type="ECO:0000313" key="1">
    <source>
        <dbReference type="Proteomes" id="UP000887565"/>
    </source>
</evidence>
<dbReference type="Proteomes" id="UP000887565">
    <property type="component" value="Unplaced"/>
</dbReference>
<name>A0A915LAD5_ROMCU</name>
<dbReference type="AlphaFoldDB" id="A0A915LAD5"/>
<reference evidence="2" key="1">
    <citation type="submission" date="2022-11" db="UniProtKB">
        <authorList>
            <consortium name="WormBaseParasite"/>
        </authorList>
    </citation>
    <scope>IDENTIFICATION</scope>
</reference>
<sequence>MILGNYINFTGPIPLRKSSSSQASQIGGKSSDRLTRLCLNEAPYETFKYFLFDLVMTRNAAANSANDTKMNDKASRALIPMVTRVDVYLASKKKAVQAMTTVIDDGRYT</sequence>
<dbReference type="WBParaSite" id="nRc.2.0.1.t48034-RA">
    <property type="protein sequence ID" value="nRc.2.0.1.t48034-RA"/>
    <property type="gene ID" value="nRc.2.0.1.g48034"/>
</dbReference>
<evidence type="ECO:0000313" key="2">
    <source>
        <dbReference type="WBParaSite" id="nRc.2.0.1.t48034-RA"/>
    </source>
</evidence>
<keyword evidence="1" id="KW-1185">Reference proteome</keyword>
<organism evidence="1 2">
    <name type="scientific">Romanomermis culicivorax</name>
    <name type="common">Nematode worm</name>
    <dbReference type="NCBI Taxonomy" id="13658"/>
    <lineage>
        <taxon>Eukaryota</taxon>
        <taxon>Metazoa</taxon>
        <taxon>Ecdysozoa</taxon>
        <taxon>Nematoda</taxon>
        <taxon>Enoplea</taxon>
        <taxon>Dorylaimia</taxon>
        <taxon>Mermithida</taxon>
        <taxon>Mermithoidea</taxon>
        <taxon>Mermithidae</taxon>
        <taxon>Romanomermis</taxon>
    </lineage>
</organism>
<accession>A0A915LAD5</accession>